<dbReference type="UniPathway" id="UPA00060">
    <property type="reaction ID" value="UER00142"/>
</dbReference>
<feature type="domain" description="PurM-like N-terminal" evidence="3">
    <location>
        <begin position="100"/>
        <end position="210"/>
    </location>
</feature>
<dbReference type="EMBL" id="CM001889">
    <property type="protein sequence ID" value="EOY50548.1"/>
    <property type="molecule type" value="Genomic_DNA"/>
</dbReference>
<organism evidence="5 6">
    <name type="scientific">Streptomyces lividans 1326</name>
    <dbReference type="NCBI Taxonomy" id="1200984"/>
    <lineage>
        <taxon>Bacteria</taxon>
        <taxon>Bacillati</taxon>
        <taxon>Actinomycetota</taxon>
        <taxon>Actinomycetes</taxon>
        <taxon>Kitasatosporales</taxon>
        <taxon>Streptomycetaceae</taxon>
        <taxon>Streptomyces</taxon>
    </lineage>
</organism>
<evidence type="ECO:0000259" key="4">
    <source>
        <dbReference type="Pfam" id="PF02769"/>
    </source>
</evidence>
<feature type="domain" description="PurM-like C-terminal" evidence="4">
    <location>
        <begin position="224"/>
        <end position="314"/>
    </location>
</feature>
<feature type="binding site" evidence="1">
    <location>
        <position position="147"/>
    </location>
    <ligand>
        <name>Mg(2+)</name>
        <dbReference type="ChEBI" id="CHEBI:18420"/>
        <label>3</label>
    </ligand>
</feature>
<dbReference type="InterPro" id="IPR006283">
    <property type="entry name" value="ThiL-like"/>
</dbReference>
<feature type="binding site" evidence="1">
    <location>
        <position position="335"/>
    </location>
    <ligand>
        <name>substrate</name>
    </ligand>
</feature>
<evidence type="ECO:0000256" key="2">
    <source>
        <dbReference type="SAM" id="MobiDB-lite"/>
    </source>
</evidence>
<accession>A0A7U9HD95</accession>
<dbReference type="Gene3D" id="3.30.1330.10">
    <property type="entry name" value="PurM-like, N-terminal domain"/>
    <property type="match status" value="1"/>
</dbReference>
<feature type="binding site" evidence="1">
    <location>
        <position position="102"/>
    </location>
    <ligand>
        <name>Mg(2+)</name>
        <dbReference type="ChEBI" id="CHEBI:18420"/>
        <label>4</label>
    </ligand>
</feature>
<proteinExistence type="inferred from homology"/>
<dbReference type="InterPro" id="IPR036676">
    <property type="entry name" value="PurM-like_C_sf"/>
</dbReference>
<feature type="binding site" evidence="1">
    <location>
        <position position="118"/>
    </location>
    <ligand>
        <name>Mg(2+)</name>
        <dbReference type="ChEBI" id="CHEBI:18420"/>
        <label>2</label>
    </ligand>
</feature>
<dbReference type="GO" id="GO:0009229">
    <property type="term" value="P:thiamine diphosphate biosynthetic process"/>
    <property type="evidence" value="ECO:0007669"/>
    <property type="project" value="UniProtKB-UniRule"/>
</dbReference>
<keyword evidence="1" id="KW-0479">Metal-binding</keyword>
<dbReference type="InterPro" id="IPR016188">
    <property type="entry name" value="PurM-like_N"/>
</dbReference>
<comment type="miscellaneous">
    <text evidence="1">Reaction mechanism of ThiL seems to utilize a direct, inline transfer of the gamma-phosphate of ATP to TMP rather than a phosphorylated enzyme intermediate.</text>
</comment>
<protein>
    <recommendedName>
        <fullName evidence="1">Thiamine-monophosphate kinase</fullName>
        <shortName evidence="1">TMP kinase</shortName>
        <shortName evidence="1">Thiamine-phosphate kinase</shortName>
        <ecNumber evidence="1">2.7.4.16</ecNumber>
    </recommendedName>
</protein>
<feature type="binding site" evidence="1">
    <location>
        <position position="125"/>
    </location>
    <ligand>
        <name>substrate</name>
    </ligand>
</feature>
<evidence type="ECO:0000313" key="6">
    <source>
        <dbReference type="Proteomes" id="UP000014062"/>
    </source>
</evidence>
<comment type="function">
    <text evidence="1">Catalyzes the ATP-dependent phosphorylation of thiamine-monophosphate (TMP) to form thiamine-pyrophosphate (TPP), the active form of vitamin B1.</text>
</comment>
<keyword evidence="1" id="KW-0547">Nucleotide-binding</keyword>
<comment type="caution">
    <text evidence="1">Lacks conserved residue(s) required for the propagation of feature annotation.</text>
</comment>
<dbReference type="Gene3D" id="3.90.650.10">
    <property type="entry name" value="PurM-like C-terminal domain"/>
    <property type="match status" value="1"/>
</dbReference>
<keyword evidence="1 5" id="KW-0808">Transferase</keyword>
<dbReference type="AlphaFoldDB" id="A0A7U9HD95"/>
<keyword evidence="1" id="KW-0067">ATP-binding</keyword>
<dbReference type="PANTHER" id="PTHR30270:SF0">
    <property type="entry name" value="THIAMINE-MONOPHOSPHATE KINASE"/>
    <property type="match status" value="1"/>
</dbReference>
<feature type="binding site" evidence="1">
    <location>
        <position position="117"/>
    </location>
    <ligand>
        <name>Mg(2+)</name>
        <dbReference type="ChEBI" id="CHEBI:18420"/>
        <label>1</label>
    </ligand>
</feature>
<dbReference type="GO" id="GO:0009228">
    <property type="term" value="P:thiamine biosynthetic process"/>
    <property type="evidence" value="ECO:0007669"/>
    <property type="project" value="UniProtKB-KW"/>
</dbReference>
<keyword evidence="1 5" id="KW-0418">Kinase</keyword>
<dbReference type="PANTHER" id="PTHR30270">
    <property type="entry name" value="THIAMINE-MONOPHOSPHATE KINASE"/>
    <property type="match status" value="1"/>
</dbReference>
<dbReference type="Pfam" id="PF02769">
    <property type="entry name" value="AIRS_C"/>
    <property type="match status" value="1"/>
</dbReference>
<evidence type="ECO:0000256" key="1">
    <source>
        <dbReference type="HAMAP-Rule" id="MF_02128"/>
    </source>
</evidence>
<feature type="binding site" evidence="1">
    <location>
        <position position="220"/>
    </location>
    <ligand>
        <name>ATP</name>
        <dbReference type="ChEBI" id="CHEBI:30616"/>
    </ligand>
</feature>
<evidence type="ECO:0000259" key="3">
    <source>
        <dbReference type="Pfam" id="PF00586"/>
    </source>
</evidence>
<dbReference type="NCBIfam" id="NF004351">
    <property type="entry name" value="PRK05731.1-4"/>
    <property type="match status" value="1"/>
</dbReference>
<dbReference type="GO" id="GO:0000287">
    <property type="term" value="F:magnesium ion binding"/>
    <property type="evidence" value="ECO:0007669"/>
    <property type="project" value="UniProtKB-UniRule"/>
</dbReference>
<feature type="binding site" evidence="1">
    <location>
        <position position="147"/>
    </location>
    <ligand>
        <name>Mg(2+)</name>
        <dbReference type="ChEBI" id="CHEBI:18420"/>
        <label>2</label>
    </ligand>
</feature>
<dbReference type="HAMAP" id="MF_02128">
    <property type="entry name" value="TMP_kinase"/>
    <property type="match status" value="1"/>
</dbReference>
<feature type="compositionally biased region" description="Polar residues" evidence="2">
    <location>
        <begin position="1"/>
        <end position="11"/>
    </location>
</feature>
<dbReference type="GO" id="GO:0005524">
    <property type="term" value="F:ATP binding"/>
    <property type="evidence" value="ECO:0007669"/>
    <property type="project" value="UniProtKB-UniRule"/>
</dbReference>
<dbReference type="NCBIfam" id="TIGR01379">
    <property type="entry name" value="thiL"/>
    <property type="match status" value="1"/>
</dbReference>
<dbReference type="Pfam" id="PF00586">
    <property type="entry name" value="AIRS"/>
    <property type="match status" value="1"/>
</dbReference>
<feature type="binding site" evidence="1">
    <location>
        <position position="285"/>
    </location>
    <ligand>
        <name>Mg(2+)</name>
        <dbReference type="ChEBI" id="CHEBI:18420"/>
        <label>5</label>
    </ligand>
</feature>
<dbReference type="GO" id="GO:0009030">
    <property type="term" value="F:thiamine-phosphate kinase activity"/>
    <property type="evidence" value="ECO:0007669"/>
    <property type="project" value="UniProtKB-UniRule"/>
</dbReference>
<feature type="binding site" evidence="1">
    <location>
        <position position="195"/>
    </location>
    <ligand>
        <name>Mg(2+)</name>
        <dbReference type="ChEBI" id="CHEBI:18420"/>
        <label>1</label>
    </ligand>
</feature>
<evidence type="ECO:0000313" key="5">
    <source>
        <dbReference type="EMBL" id="EOY50548.1"/>
    </source>
</evidence>
<feature type="binding site" evidence="1">
    <location>
        <position position="116"/>
    </location>
    <ligand>
        <name>Mg(2+)</name>
        <dbReference type="ChEBI" id="CHEBI:18420"/>
        <label>4</label>
    </ligand>
</feature>
<gene>
    <name evidence="1" type="primary">thiL</name>
    <name evidence="5" type="ORF">SLI_5840</name>
</gene>
<feature type="binding site" evidence="1">
    <location>
        <position position="102"/>
    </location>
    <ligand>
        <name>Mg(2+)</name>
        <dbReference type="ChEBI" id="CHEBI:18420"/>
        <label>3</label>
    </ligand>
</feature>
<dbReference type="Proteomes" id="UP000014062">
    <property type="component" value="Chromosome"/>
</dbReference>
<dbReference type="SUPFAM" id="SSF55326">
    <property type="entry name" value="PurM N-terminal domain-like"/>
    <property type="match status" value="1"/>
</dbReference>
<feature type="binding site" evidence="1">
    <location>
        <position position="147"/>
    </location>
    <ligand>
        <name>Mg(2+)</name>
        <dbReference type="ChEBI" id="CHEBI:18420"/>
        <label>4</label>
    </ligand>
</feature>
<dbReference type="CDD" id="cd02194">
    <property type="entry name" value="ThiL"/>
    <property type="match status" value="1"/>
</dbReference>
<dbReference type="EC" id="2.7.4.16" evidence="1"/>
<comment type="similarity">
    <text evidence="1">Belongs to the thiamine-monophosphate kinase family.</text>
</comment>
<keyword evidence="1" id="KW-0784">Thiamine biosynthesis</keyword>
<feature type="binding site" evidence="1">
    <location>
        <begin position="194"/>
        <end position="195"/>
    </location>
    <ligand>
        <name>ATP</name>
        <dbReference type="ChEBI" id="CHEBI:30616"/>
    </ligand>
</feature>
<comment type="pathway">
    <text evidence="1">Cofactor biosynthesis; thiamine diphosphate biosynthesis; thiamine diphosphate from thiamine phosphate: step 1/1.</text>
</comment>
<reference evidence="6" key="1">
    <citation type="journal article" date="2013" name="Genome Biol. Evol.">
        <title>The genome sequence of Streptomyces lividans 66 reveals a novel tRNA-dependent peptide biosynthetic system within a metal-related genomic island.</title>
        <authorList>
            <person name="Cruz-Morales P."/>
            <person name="Vijgenboom E."/>
            <person name="Iruegas-Bocardo F."/>
            <person name="Girard G."/>
            <person name="Yanez-Guerra L.A."/>
            <person name="Ramos-Aboites H.E."/>
            <person name="Pernodet J.L."/>
            <person name="Anne J."/>
            <person name="van Wezel G.P."/>
            <person name="Barona-Gomez F."/>
        </authorList>
    </citation>
    <scope>NUCLEOTIDE SEQUENCE [LARGE SCALE GENOMIC DNA]</scope>
    <source>
        <strain evidence="6">1326</strain>
    </source>
</reference>
<feature type="compositionally biased region" description="Basic and acidic residues" evidence="2">
    <location>
        <begin position="31"/>
        <end position="65"/>
    </location>
</feature>
<dbReference type="InterPro" id="IPR036921">
    <property type="entry name" value="PurM-like_N_sf"/>
</dbReference>
<comment type="catalytic activity">
    <reaction evidence="1">
        <text>thiamine phosphate + ATP = thiamine diphosphate + ADP</text>
        <dbReference type="Rhea" id="RHEA:15913"/>
        <dbReference type="ChEBI" id="CHEBI:30616"/>
        <dbReference type="ChEBI" id="CHEBI:37575"/>
        <dbReference type="ChEBI" id="CHEBI:58937"/>
        <dbReference type="ChEBI" id="CHEBI:456216"/>
        <dbReference type="EC" id="2.7.4.16"/>
    </reaction>
</comment>
<keyword evidence="1" id="KW-0460">Magnesium</keyword>
<dbReference type="SUPFAM" id="SSF56042">
    <property type="entry name" value="PurM C-terminal domain-like"/>
    <property type="match status" value="1"/>
</dbReference>
<name>A0A7U9HD95_STRLI</name>
<feature type="binding site" evidence="1">
    <location>
        <position position="118"/>
    </location>
    <ligand>
        <name>Mg(2+)</name>
        <dbReference type="ChEBI" id="CHEBI:18420"/>
        <label>1</label>
    </ligand>
</feature>
<feature type="binding site" evidence="1">
    <location>
        <position position="284"/>
    </location>
    <ligand>
        <name>ATP</name>
        <dbReference type="ChEBI" id="CHEBI:30616"/>
    </ligand>
</feature>
<feature type="region of interest" description="Disordered" evidence="2">
    <location>
        <begin position="1"/>
        <end position="70"/>
    </location>
</feature>
<feature type="binding site" evidence="1">
    <location>
        <position position="381"/>
    </location>
    <ligand>
        <name>substrate</name>
    </ligand>
</feature>
<sequence>MGKRNATVSRSRSPRGDPRAAGLARRGAGRTRVDDHADRGDGHFDRNEDTDDARPGTDTDRDGRGAKAMKGTVGELGEFGLIRELTSRLTTTPAVRVGPGDDAAVVAAPDRRVVASTDILVEGRHFRRDWSTAYDVGRKAAAQNLADIAAMGAVPTALLLGLVVPAELPVTWPTELMDGLRDECQVAGASVVGGDVVRGDTITVSITALGDLRNQEPVTRAGAQPGDLVAVTGWLGWSAAGFAVLSRGFRSPRAFVEAHRRPEPPYHAGPAAAGLGATAMCDVSDGLIADLGHIAEASKVRIDVRSGQIDIPSQMNDIGQAVGVDPMQWVLTGGEDHAIVATFPPDVKLPARWKVIGEVLNPSALPQVTVDGAPWTSKGGWDHFGGDVES</sequence>
<dbReference type="InterPro" id="IPR010918">
    <property type="entry name" value="PurM-like_C_dom"/>
</dbReference>
<feature type="binding site" evidence="1">
    <location>
        <position position="282"/>
    </location>
    <ligand>
        <name>Mg(2+)</name>
        <dbReference type="ChEBI" id="CHEBI:18420"/>
        <label>3</label>
    </ligand>
</feature>